<dbReference type="EMBL" id="JANFQF010000001">
    <property type="protein sequence ID" value="MCQ4118051.1"/>
    <property type="molecule type" value="Genomic_DNA"/>
</dbReference>
<feature type="transmembrane region" description="Helical" evidence="1">
    <location>
        <begin position="50"/>
        <end position="68"/>
    </location>
</feature>
<evidence type="ECO:0000256" key="1">
    <source>
        <dbReference type="SAM" id="Phobius"/>
    </source>
</evidence>
<organism evidence="2 3">
    <name type="scientific">Rhodococcus tibetensis</name>
    <dbReference type="NCBI Taxonomy" id="2965064"/>
    <lineage>
        <taxon>Bacteria</taxon>
        <taxon>Bacillati</taxon>
        <taxon>Actinomycetota</taxon>
        <taxon>Actinomycetes</taxon>
        <taxon>Mycobacteriales</taxon>
        <taxon>Nocardiaceae</taxon>
        <taxon>Rhodococcus</taxon>
    </lineage>
</organism>
<name>A0ABT1Q736_9NOCA</name>
<dbReference type="RefSeq" id="WP_255965370.1">
    <property type="nucleotide sequence ID" value="NZ_JANFQF010000001.1"/>
</dbReference>
<accession>A0ABT1Q736</accession>
<keyword evidence="3" id="KW-1185">Reference proteome</keyword>
<dbReference type="Proteomes" id="UP001524501">
    <property type="component" value="Unassembled WGS sequence"/>
</dbReference>
<keyword evidence="1" id="KW-1133">Transmembrane helix</keyword>
<comment type="caution">
    <text evidence="2">The sequence shown here is derived from an EMBL/GenBank/DDBJ whole genome shotgun (WGS) entry which is preliminary data.</text>
</comment>
<protein>
    <submittedName>
        <fullName evidence="2">Uncharacterized protein</fullName>
    </submittedName>
</protein>
<evidence type="ECO:0000313" key="2">
    <source>
        <dbReference type="EMBL" id="MCQ4118051.1"/>
    </source>
</evidence>
<gene>
    <name evidence="2" type="ORF">NOF53_02470</name>
</gene>
<reference evidence="2 3" key="1">
    <citation type="submission" date="2022-07" db="EMBL/GenBank/DDBJ databases">
        <title>Degradation activity of malathion, p-nitrophenol and potential low-temperature adaptation strategy of Rhodococcus sp. FXJ9.536.</title>
        <authorList>
            <person name="Huang J."/>
            <person name="Huang Y."/>
        </authorList>
    </citation>
    <scope>NUCLEOTIDE SEQUENCE [LARGE SCALE GENOMIC DNA]</scope>
    <source>
        <strain evidence="2 3">FXJ9.536</strain>
    </source>
</reference>
<keyword evidence="1" id="KW-0812">Transmembrane</keyword>
<proteinExistence type="predicted"/>
<evidence type="ECO:0000313" key="3">
    <source>
        <dbReference type="Proteomes" id="UP001524501"/>
    </source>
</evidence>
<sequence>MGAVGLGAIGVGYTVGRAVVRRTFRVQPAVLAMAAYGAVAATAIMVRPTAGALLVGAGLLAHAAWDVYHYRANKVVDRSLAEFCGVLDTLLRVAVIGLGIVGAAS</sequence>
<keyword evidence="1" id="KW-0472">Membrane</keyword>